<dbReference type="CDD" id="cd00130">
    <property type="entry name" value="PAS"/>
    <property type="match status" value="1"/>
</dbReference>
<dbReference type="InterPro" id="IPR050736">
    <property type="entry name" value="Sensor_HK_Regulatory"/>
</dbReference>
<dbReference type="SUPFAM" id="SSF47384">
    <property type="entry name" value="Homodimeric domain of signal transducing histidine kinase"/>
    <property type="match status" value="1"/>
</dbReference>
<keyword evidence="3" id="KW-0597">Phosphoprotein</keyword>
<protein>
    <recommendedName>
        <fullName evidence="2">histidine kinase</fullName>
        <ecNumber evidence="2">2.7.13.3</ecNumber>
    </recommendedName>
</protein>
<dbReference type="PANTHER" id="PTHR43711">
    <property type="entry name" value="TWO-COMPONENT HISTIDINE KINASE"/>
    <property type="match status" value="1"/>
</dbReference>
<dbReference type="Pfam" id="PF02518">
    <property type="entry name" value="HATPase_c"/>
    <property type="match status" value="1"/>
</dbReference>
<comment type="catalytic activity">
    <reaction evidence="1">
        <text>ATP + protein L-histidine = ADP + protein N-phospho-L-histidine.</text>
        <dbReference type="EC" id="2.7.13.3"/>
    </reaction>
</comment>
<feature type="transmembrane region" description="Helical" evidence="7">
    <location>
        <begin position="40"/>
        <end position="59"/>
    </location>
</feature>
<dbReference type="CDD" id="cd00082">
    <property type="entry name" value="HisKA"/>
    <property type="match status" value="1"/>
</dbReference>
<dbReference type="InterPro" id="IPR036890">
    <property type="entry name" value="HATPase_C_sf"/>
</dbReference>
<dbReference type="PROSITE" id="PS50112">
    <property type="entry name" value="PAS"/>
    <property type="match status" value="1"/>
</dbReference>
<dbReference type="InterPro" id="IPR005467">
    <property type="entry name" value="His_kinase_dom"/>
</dbReference>
<dbReference type="Pfam" id="PF00989">
    <property type="entry name" value="PAS"/>
    <property type="match status" value="1"/>
</dbReference>
<evidence type="ECO:0000313" key="11">
    <source>
        <dbReference type="Proteomes" id="UP000033918"/>
    </source>
</evidence>
<dbReference type="AlphaFoldDB" id="A0A0G0WXX3"/>
<evidence type="ECO:0000256" key="7">
    <source>
        <dbReference type="SAM" id="Phobius"/>
    </source>
</evidence>
<dbReference type="FunFam" id="3.30.565.10:FF:000006">
    <property type="entry name" value="Sensor histidine kinase WalK"/>
    <property type="match status" value="1"/>
</dbReference>
<evidence type="ECO:0000256" key="4">
    <source>
        <dbReference type="ARBA" id="ARBA00022679"/>
    </source>
</evidence>
<feature type="transmembrane region" description="Helical" evidence="7">
    <location>
        <begin position="16"/>
        <end position="34"/>
    </location>
</feature>
<evidence type="ECO:0000313" key="10">
    <source>
        <dbReference type="EMBL" id="KKR89270.1"/>
    </source>
</evidence>
<dbReference type="InterPro" id="IPR000014">
    <property type="entry name" value="PAS"/>
</dbReference>
<feature type="domain" description="PAS" evidence="9">
    <location>
        <begin position="71"/>
        <end position="116"/>
    </location>
</feature>
<dbReference type="Gene3D" id="3.30.450.20">
    <property type="entry name" value="PAS domain"/>
    <property type="match status" value="1"/>
</dbReference>
<organism evidence="10 11">
    <name type="scientific">Candidatus Wolfebacteria bacterium GW2011_GWB1_41_12</name>
    <dbReference type="NCBI Taxonomy" id="1619006"/>
    <lineage>
        <taxon>Bacteria</taxon>
        <taxon>Candidatus Wolfeibacteriota</taxon>
    </lineage>
</organism>
<evidence type="ECO:0000256" key="2">
    <source>
        <dbReference type="ARBA" id="ARBA00012438"/>
    </source>
</evidence>
<comment type="caution">
    <text evidence="10">The sequence shown here is derived from an EMBL/GenBank/DDBJ whole genome shotgun (WGS) entry which is preliminary data.</text>
</comment>
<dbReference type="GO" id="GO:0006355">
    <property type="term" value="P:regulation of DNA-templated transcription"/>
    <property type="evidence" value="ECO:0007669"/>
    <property type="project" value="InterPro"/>
</dbReference>
<accession>A0A0G0WXX3</accession>
<keyword evidence="7" id="KW-0472">Membrane</keyword>
<dbReference type="PANTHER" id="PTHR43711:SF31">
    <property type="entry name" value="HISTIDINE KINASE"/>
    <property type="match status" value="1"/>
</dbReference>
<dbReference type="SMART" id="SM00091">
    <property type="entry name" value="PAS"/>
    <property type="match status" value="1"/>
</dbReference>
<evidence type="ECO:0000256" key="5">
    <source>
        <dbReference type="ARBA" id="ARBA00022777"/>
    </source>
</evidence>
<evidence type="ECO:0000259" key="9">
    <source>
        <dbReference type="PROSITE" id="PS50112"/>
    </source>
</evidence>
<dbReference type="Gene3D" id="3.30.565.10">
    <property type="entry name" value="Histidine kinase-like ATPase, C-terminal domain"/>
    <property type="match status" value="1"/>
</dbReference>
<evidence type="ECO:0000256" key="1">
    <source>
        <dbReference type="ARBA" id="ARBA00000085"/>
    </source>
</evidence>
<dbReference type="InterPro" id="IPR003594">
    <property type="entry name" value="HATPase_dom"/>
</dbReference>
<dbReference type="InterPro" id="IPR004358">
    <property type="entry name" value="Sig_transdc_His_kin-like_C"/>
</dbReference>
<dbReference type="Gene3D" id="1.10.287.130">
    <property type="match status" value="1"/>
</dbReference>
<dbReference type="Pfam" id="PF00512">
    <property type="entry name" value="HisKA"/>
    <property type="match status" value="1"/>
</dbReference>
<dbReference type="PRINTS" id="PR00344">
    <property type="entry name" value="BCTRLSENSOR"/>
</dbReference>
<dbReference type="PROSITE" id="PS50109">
    <property type="entry name" value="HIS_KIN"/>
    <property type="match status" value="1"/>
</dbReference>
<evidence type="ECO:0000256" key="3">
    <source>
        <dbReference type="ARBA" id="ARBA00022553"/>
    </source>
</evidence>
<dbReference type="InterPro" id="IPR013767">
    <property type="entry name" value="PAS_fold"/>
</dbReference>
<keyword evidence="7" id="KW-1133">Transmembrane helix</keyword>
<name>A0A0G0WXX3_9BACT</name>
<gene>
    <name evidence="10" type="ORF">UU38_C0001G0172</name>
</gene>
<keyword evidence="5 10" id="KW-0418">Kinase</keyword>
<dbReference type="EMBL" id="LCAK01000001">
    <property type="protein sequence ID" value="KKR89270.1"/>
    <property type="molecule type" value="Genomic_DNA"/>
</dbReference>
<dbReference type="CDD" id="cd00075">
    <property type="entry name" value="HATPase"/>
    <property type="match status" value="1"/>
</dbReference>
<reference evidence="10 11" key="1">
    <citation type="journal article" date="2015" name="Nature">
        <title>rRNA introns, odd ribosomes, and small enigmatic genomes across a large radiation of phyla.</title>
        <authorList>
            <person name="Brown C.T."/>
            <person name="Hug L.A."/>
            <person name="Thomas B.C."/>
            <person name="Sharon I."/>
            <person name="Castelle C.J."/>
            <person name="Singh A."/>
            <person name="Wilkins M.J."/>
            <person name="Williams K.H."/>
            <person name="Banfield J.F."/>
        </authorList>
    </citation>
    <scope>NUCLEOTIDE SEQUENCE [LARGE SCALE GENOMIC DNA]</scope>
</reference>
<dbReference type="InterPro" id="IPR036097">
    <property type="entry name" value="HisK_dim/P_sf"/>
</dbReference>
<dbReference type="SMART" id="SM00388">
    <property type="entry name" value="HisKA"/>
    <property type="match status" value="1"/>
</dbReference>
<keyword evidence="7" id="KW-0812">Transmembrane</keyword>
<evidence type="ECO:0000256" key="6">
    <source>
        <dbReference type="ARBA" id="ARBA00023012"/>
    </source>
</evidence>
<dbReference type="Proteomes" id="UP000033918">
    <property type="component" value="Unassembled WGS sequence"/>
</dbReference>
<proteinExistence type="predicted"/>
<dbReference type="InterPro" id="IPR035965">
    <property type="entry name" value="PAS-like_dom_sf"/>
</dbReference>
<dbReference type="SUPFAM" id="SSF55785">
    <property type="entry name" value="PYP-like sensor domain (PAS domain)"/>
    <property type="match status" value="1"/>
</dbReference>
<keyword evidence="4" id="KW-0808">Transferase</keyword>
<dbReference type="SUPFAM" id="SSF55874">
    <property type="entry name" value="ATPase domain of HSP90 chaperone/DNA topoisomerase II/histidine kinase"/>
    <property type="match status" value="1"/>
</dbReference>
<dbReference type="SMART" id="SM00387">
    <property type="entry name" value="HATPase_c"/>
    <property type="match status" value="1"/>
</dbReference>
<dbReference type="GO" id="GO:0000155">
    <property type="term" value="F:phosphorelay sensor kinase activity"/>
    <property type="evidence" value="ECO:0007669"/>
    <property type="project" value="InterPro"/>
</dbReference>
<dbReference type="EC" id="2.7.13.3" evidence="2"/>
<evidence type="ECO:0000259" key="8">
    <source>
        <dbReference type="PROSITE" id="PS50109"/>
    </source>
</evidence>
<sequence length="437" mass="49718">MFQRILLYSKLPEMRLFWFFLPLILVIFGIEIFYLPVFFLWISAGFFIVLAAIILVNNLRLARSNLEIKIERNELSGIIFALRDGIIAYDSDFKILLFNKAAESIFNLAAANVLGRRLSPEQIREPHFNLLIYVLFPSLAPVVIKRSEVGAEPQIIDLSFDEPRKELRVITNKIIDPNGALLGFVKVVSDRTREKEMLRSKNEFIATAAHQLRTPLTGINWALETLVAESLPENQKQIVKSGLQTSAFLLKIVNDLLDVSKIEEGRFGYDFEKTNFIDFAEKIILEAEKIADEIGVKIYFQKPVEPVEINIDSQKLGIALYNLLDNAIRYNVKNGEVIVSVEKLRDKPYIQVSVKDTGIGIPREDIENIFVKFFRADNAVKSAPNGSGLGLYIVRNIIKRHGGEIRVESELNRGSVFYFTLPIDPELIPPKETAYDE</sequence>
<keyword evidence="6" id="KW-0902">Two-component regulatory system</keyword>
<feature type="domain" description="Histidine kinase" evidence="8">
    <location>
        <begin position="207"/>
        <end position="425"/>
    </location>
</feature>
<dbReference type="InterPro" id="IPR003661">
    <property type="entry name" value="HisK_dim/P_dom"/>
</dbReference>